<dbReference type="PANTHER" id="PTHR35811:SF1">
    <property type="entry name" value="HTH OST-TYPE DOMAIN-CONTAINING PROTEIN"/>
    <property type="match status" value="1"/>
</dbReference>
<evidence type="ECO:0000313" key="3">
    <source>
        <dbReference type="Proteomes" id="UP000092671"/>
    </source>
</evidence>
<dbReference type="InterPro" id="IPR041966">
    <property type="entry name" value="LOTUS-like"/>
</dbReference>
<dbReference type="Pfam" id="PF12872">
    <property type="entry name" value="OST-HTH"/>
    <property type="match status" value="3"/>
</dbReference>
<dbReference type="GO" id="GO:0004540">
    <property type="term" value="F:RNA nuclease activity"/>
    <property type="evidence" value="ECO:0007669"/>
    <property type="project" value="InterPro"/>
</dbReference>
<dbReference type="CDD" id="cd10146">
    <property type="entry name" value="LabA_like_C"/>
    <property type="match status" value="2"/>
</dbReference>
<sequence>MLHDIAVLIDADNVSHQRIDWIFEQINHLGQITTKRIYGDFTKPNLSSWENAILKYAIEKKHQSSYSTGKNSSDLALAIDAIDLWHAGKYDGFCIISSDSDFIGLALRLRQGNIQVFGFGEHKAIKEFRQVCSKFFELPCTPSVHVLPKNPNTTIPTAKIPASQLKCNTKLLNALKDAINNSKMDNDGWVNYAVFSSYFQKNYPAINSDGYGYGKLYELIDVIDIFDVKKENTTIFVRIKTTQSTQPTHNLPWTADKLAQHQPLIHAIKESINHNLQNGWANFSAFTLYLHKNFPNIKPSHYGHSKWRALVEKIGLFEVNQASPTTLFIREKQVSNNTNSSPKIHNKVSDKKLLDDILTIINENNRRDDEWIHIGYLGTQLKNKGYNPKDFGCKTFRQLLLNTDGVRHQNIKNGDYFSLSDKSQIKPATQRHLNPSNNHLMNTKLYQLLLKNKDKIDKKIKELLLRYANLNTLDFWRLLSKNLPDEFMDDVSQNHDCFVLFVRCELHELDLMAQEHGFLFCASGANTH</sequence>
<dbReference type="RefSeq" id="WP_066893238.1">
    <property type="nucleotide sequence ID" value="NZ_LZDN01000013.1"/>
</dbReference>
<reference evidence="2 3" key="1">
    <citation type="submission" date="2016-06" db="EMBL/GenBank/DDBJ databases">
        <title>Draft genome of Moraxella nonliquefaciens CCUG 60284.</title>
        <authorList>
            <person name="Salva-Serra F."/>
            <person name="Engstrom-Jakobsson H."/>
            <person name="Thorell K."/>
            <person name="Gonzales-Siles L."/>
            <person name="Karlsson R."/>
            <person name="Boulund F."/>
            <person name="Engstrand L."/>
            <person name="Kristiansson E."/>
            <person name="Moore E."/>
        </authorList>
    </citation>
    <scope>NUCLEOTIDE SEQUENCE [LARGE SCALE GENOMIC DNA]</scope>
    <source>
        <strain evidence="2 3">CCUG 60284</strain>
    </source>
</reference>
<dbReference type="Gene3D" id="3.40.50.1010">
    <property type="entry name" value="5'-nuclease"/>
    <property type="match status" value="1"/>
</dbReference>
<gene>
    <name evidence="2" type="ORF">A9Z60_09045</name>
</gene>
<feature type="domain" description="HTH OST-type" evidence="1">
    <location>
        <begin position="167"/>
        <end position="241"/>
    </location>
</feature>
<dbReference type="InterPro" id="IPR025605">
    <property type="entry name" value="OST-HTH/LOTUS_dom"/>
</dbReference>
<dbReference type="Gene3D" id="3.30.420.610">
    <property type="entry name" value="LOTUS domain-like"/>
    <property type="match status" value="2"/>
</dbReference>
<dbReference type="Proteomes" id="UP000092671">
    <property type="component" value="Unassembled WGS sequence"/>
</dbReference>
<dbReference type="PANTHER" id="PTHR35811">
    <property type="entry name" value="SLR1870 PROTEIN"/>
    <property type="match status" value="1"/>
</dbReference>
<dbReference type="CDD" id="cd11297">
    <property type="entry name" value="PIN_LabA-like_N_1"/>
    <property type="match status" value="1"/>
</dbReference>
<accession>A0A1B8PJ39</accession>
<organism evidence="2 3">
    <name type="scientific">Moraxella nonliquefaciens</name>
    <dbReference type="NCBI Taxonomy" id="478"/>
    <lineage>
        <taxon>Bacteria</taxon>
        <taxon>Pseudomonadati</taxon>
        <taxon>Pseudomonadota</taxon>
        <taxon>Gammaproteobacteria</taxon>
        <taxon>Moraxellales</taxon>
        <taxon>Moraxellaceae</taxon>
        <taxon>Moraxella</taxon>
    </lineage>
</organism>
<name>A0A1B8PJ39_MORNO</name>
<dbReference type="EMBL" id="LZDN01000013">
    <property type="protein sequence ID" value="OBX50574.1"/>
    <property type="molecule type" value="Genomic_DNA"/>
</dbReference>
<dbReference type="InterPro" id="IPR021139">
    <property type="entry name" value="NYN"/>
</dbReference>
<evidence type="ECO:0000313" key="2">
    <source>
        <dbReference type="EMBL" id="OBX50574.1"/>
    </source>
</evidence>
<protein>
    <recommendedName>
        <fullName evidence="1">HTH OST-type domain-containing protein</fullName>
    </recommendedName>
</protein>
<proteinExistence type="predicted"/>
<dbReference type="AlphaFoldDB" id="A0A1B8PJ39"/>
<dbReference type="PROSITE" id="PS51644">
    <property type="entry name" value="HTH_OST"/>
    <property type="match status" value="1"/>
</dbReference>
<evidence type="ECO:0000259" key="1">
    <source>
        <dbReference type="PROSITE" id="PS51644"/>
    </source>
</evidence>
<dbReference type="OrthoDB" id="9783963at2"/>
<dbReference type="Pfam" id="PF01936">
    <property type="entry name" value="NYN"/>
    <property type="match status" value="1"/>
</dbReference>
<comment type="caution">
    <text evidence="2">The sequence shown here is derived from an EMBL/GenBank/DDBJ whole genome shotgun (WGS) entry which is preliminary data.</text>
</comment>